<accession>E6Q5V6</accession>
<protein>
    <submittedName>
        <fullName evidence="2">Uncharacterized protein</fullName>
    </submittedName>
</protein>
<reference evidence="2" key="1">
    <citation type="submission" date="2009-10" db="EMBL/GenBank/DDBJ databases">
        <title>Diversity of trophic interactions inside an arsenic-rich microbial ecosystem.</title>
        <authorList>
            <person name="Bertin P.N."/>
            <person name="Heinrich-Salmeron A."/>
            <person name="Pelletier E."/>
            <person name="Goulhen-Chollet F."/>
            <person name="Arsene-Ploetze F."/>
            <person name="Gallien S."/>
            <person name="Calteau A."/>
            <person name="Vallenet D."/>
            <person name="Casiot C."/>
            <person name="Chane-Woon-Ming B."/>
            <person name="Giloteaux L."/>
            <person name="Barakat M."/>
            <person name="Bonnefoy V."/>
            <person name="Bruneel O."/>
            <person name="Chandler M."/>
            <person name="Cleiss J."/>
            <person name="Duran R."/>
            <person name="Elbaz-Poulichet F."/>
            <person name="Fonknechten N."/>
            <person name="Lauga B."/>
            <person name="Mornico D."/>
            <person name="Ortet P."/>
            <person name="Schaeffer C."/>
            <person name="Siguier P."/>
            <person name="Alexander Thil Smith A."/>
            <person name="Van Dorsselaer A."/>
            <person name="Weissenbach J."/>
            <person name="Medigue C."/>
            <person name="Le Paslier D."/>
        </authorList>
    </citation>
    <scope>NUCLEOTIDE SEQUENCE</scope>
</reference>
<evidence type="ECO:0000256" key="1">
    <source>
        <dbReference type="SAM" id="MobiDB-lite"/>
    </source>
</evidence>
<proteinExistence type="predicted"/>
<gene>
    <name evidence="2" type="ORF">CARN4_2425</name>
</gene>
<feature type="compositionally biased region" description="Low complexity" evidence="1">
    <location>
        <begin position="10"/>
        <end position="30"/>
    </location>
</feature>
<name>E6Q5V6_9ZZZZ</name>
<evidence type="ECO:0000313" key="2">
    <source>
        <dbReference type="EMBL" id="CBI02577.1"/>
    </source>
</evidence>
<feature type="region of interest" description="Disordered" evidence="1">
    <location>
        <begin position="1"/>
        <end position="34"/>
    </location>
</feature>
<dbReference type="AlphaFoldDB" id="E6Q5V6"/>
<comment type="caution">
    <text evidence="2">The sequence shown here is derived from an EMBL/GenBank/DDBJ whole genome shotgun (WGS) entry which is preliminary data.</text>
</comment>
<dbReference type="EMBL" id="CABO01000039">
    <property type="protein sequence ID" value="CBI02577.1"/>
    <property type="molecule type" value="Genomic_DNA"/>
</dbReference>
<sequence length="86" mass="9137">MLALDTAAESTPSSSRGSLLGLTTSVTPSSRGTRRIEARPRCLLALDTAASQPTRADNLARPRYGCGVYPELVEGQPTRADNRYSG</sequence>
<organism evidence="2">
    <name type="scientific">mine drainage metagenome</name>
    <dbReference type="NCBI Taxonomy" id="410659"/>
    <lineage>
        <taxon>unclassified sequences</taxon>
        <taxon>metagenomes</taxon>
        <taxon>ecological metagenomes</taxon>
    </lineage>
</organism>